<dbReference type="EMBL" id="CP073720">
    <property type="protein sequence ID" value="UWP85645.1"/>
    <property type="molecule type" value="Genomic_DNA"/>
</dbReference>
<dbReference type="Gene3D" id="1.10.540.10">
    <property type="entry name" value="Acyl-CoA dehydrogenase/oxidase, N-terminal domain"/>
    <property type="match status" value="1"/>
</dbReference>
<sequence>MYFGFSAEHEQLRSLTRSVLERECSTAVVRSAPDAPALRALWRRLGEIGALGVLIPEELGGLGLDEVGMVALLIEAGRVALPLPALEALALAGPLLAGRIEHRSTLASLLRGEVSVAADPAGAGCFPHGRTAAYVLTGGWAGVGSIHLAALDTGHVEPVVSVDPTRGLVRRTGPVGEPIADGPEVLRAWRRAVLGTAAELVGLARRMLDMAARYVRERRQFGVAVGSFQAVQHALADALVQIEFAEPAVLRAGHSMATGSPDAGRDVSMAKALASAAASAVARTALQCHGALGYTVEYDLHLFLKRTWALAEAWGAASWHRREVGRALSLTPY</sequence>
<protein>
    <submittedName>
        <fullName evidence="8">Acyl-CoA/acyl-ACP dehydrogenase</fullName>
    </submittedName>
</protein>
<dbReference type="Proteomes" id="UP001059617">
    <property type="component" value="Chromosome"/>
</dbReference>
<evidence type="ECO:0000256" key="1">
    <source>
        <dbReference type="ARBA" id="ARBA00001974"/>
    </source>
</evidence>
<dbReference type="InterPro" id="IPR009075">
    <property type="entry name" value="AcylCo_DH/oxidase_C"/>
</dbReference>
<evidence type="ECO:0000256" key="3">
    <source>
        <dbReference type="ARBA" id="ARBA00022630"/>
    </source>
</evidence>
<dbReference type="SUPFAM" id="SSF56645">
    <property type="entry name" value="Acyl-CoA dehydrogenase NM domain-like"/>
    <property type="match status" value="1"/>
</dbReference>
<dbReference type="InterPro" id="IPR036250">
    <property type="entry name" value="AcylCo_DH-like_C"/>
</dbReference>
<keyword evidence="4" id="KW-0274">FAD</keyword>
<evidence type="ECO:0000313" key="9">
    <source>
        <dbReference type="Proteomes" id="UP001059617"/>
    </source>
</evidence>
<dbReference type="Gene3D" id="1.20.140.10">
    <property type="entry name" value="Butyryl-CoA Dehydrogenase, subunit A, domain 3"/>
    <property type="match status" value="1"/>
</dbReference>
<comment type="cofactor">
    <cofactor evidence="1">
        <name>FAD</name>
        <dbReference type="ChEBI" id="CHEBI:57692"/>
    </cofactor>
</comment>
<dbReference type="RefSeq" id="WP_259863812.1">
    <property type="nucleotide sequence ID" value="NZ_BAAAST010000012.1"/>
</dbReference>
<dbReference type="InterPro" id="IPR013786">
    <property type="entry name" value="AcylCoA_DH/ox_N"/>
</dbReference>
<dbReference type="PANTHER" id="PTHR43884">
    <property type="entry name" value="ACYL-COA DEHYDROGENASE"/>
    <property type="match status" value="1"/>
</dbReference>
<keyword evidence="5" id="KW-0560">Oxidoreductase</keyword>
<reference evidence="8" key="2">
    <citation type="submission" date="2022-09" db="EMBL/GenBank/DDBJ databases">
        <title>Biosynthetic gene clusters of Dactylosporangioum fulvum.</title>
        <authorList>
            <person name="Caradec T."/>
        </authorList>
    </citation>
    <scope>NUCLEOTIDE SEQUENCE</scope>
    <source>
        <strain evidence="8">NRRL B-16292</strain>
    </source>
</reference>
<evidence type="ECO:0000259" key="7">
    <source>
        <dbReference type="Pfam" id="PF02771"/>
    </source>
</evidence>
<gene>
    <name evidence="8" type="ORF">Dfulv_15920</name>
</gene>
<feature type="domain" description="Acyl-CoA dehydrogenase/oxidase N-terminal" evidence="7">
    <location>
        <begin position="6"/>
        <end position="85"/>
    </location>
</feature>
<reference evidence="8" key="1">
    <citation type="submission" date="2021-04" db="EMBL/GenBank/DDBJ databases">
        <authorList>
            <person name="Hartkoorn R.C."/>
            <person name="Beaudoing E."/>
            <person name="Hot D."/>
        </authorList>
    </citation>
    <scope>NUCLEOTIDE SEQUENCE</scope>
    <source>
        <strain evidence="8">NRRL B-16292</strain>
    </source>
</reference>
<accession>A0ABY5W6M3</accession>
<evidence type="ECO:0000256" key="2">
    <source>
        <dbReference type="ARBA" id="ARBA00009347"/>
    </source>
</evidence>
<dbReference type="InterPro" id="IPR037069">
    <property type="entry name" value="AcylCoA_DH/ox_N_sf"/>
</dbReference>
<dbReference type="InterPro" id="IPR009100">
    <property type="entry name" value="AcylCoA_DH/oxidase_NM_dom_sf"/>
</dbReference>
<evidence type="ECO:0000259" key="6">
    <source>
        <dbReference type="Pfam" id="PF00441"/>
    </source>
</evidence>
<dbReference type="Pfam" id="PF00441">
    <property type="entry name" value="Acyl-CoA_dh_1"/>
    <property type="match status" value="1"/>
</dbReference>
<keyword evidence="9" id="KW-1185">Reference proteome</keyword>
<proteinExistence type="inferred from homology"/>
<dbReference type="PANTHER" id="PTHR43884:SF20">
    <property type="entry name" value="ACYL-COA DEHYDROGENASE FADE28"/>
    <property type="match status" value="1"/>
</dbReference>
<keyword evidence="3" id="KW-0285">Flavoprotein</keyword>
<name>A0ABY5W6M3_9ACTN</name>
<comment type="similarity">
    <text evidence="2">Belongs to the acyl-CoA dehydrogenase family.</text>
</comment>
<evidence type="ECO:0000256" key="5">
    <source>
        <dbReference type="ARBA" id="ARBA00023002"/>
    </source>
</evidence>
<dbReference type="SUPFAM" id="SSF47203">
    <property type="entry name" value="Acyl-CoA dehydrogenase C-terminal domain-like"/>
    <property type="match status" value="1"/>
</dbReference>
<evidence type="ECO:0000313" key="8">
    <source>
        <dbReference type="EMBL" id="UWP85645.1"/>
    </source>
</evidence>
<feature type="domain" description="Acyl-CoA dehydrogenase/oxidase C-terminal" evidence="6">
    <location>
        <begin position="195"/>
        <end position="328"/>
    </location>
</feature>
<dbReference type="Pfam" id="PF02771">
    <property type="entry name" value="Acyl-CoA_dh_N"/>
    <property type="match status" value="1"/>
</dbReference>
<evidence type="ECO:0000256" key="4">
    <source>
        <dbReference type="ARBA" id="ARBA00022827"/>
    </source>
</evidence>
<organism evidence="8 9">
    <name type="scientific">Dactylosporangium fulvum</name>
    <dbReference type="NCBI Taxonomy" id="53359"/>
    <lineage>
        <taxon>Bacteria</taxon>
        <taxon>Bacillati</taxon>
        <taxon>Actinomycetota</taxon>
        <taxon>Actinomycetes</taxon>
        <taxon>Micromonosporales</taxon>
        <taxon>Micromonosporaceae</taxon>
        <taxon>Dactylosporangium</taxon>
    </lineage>
</organism>